<reference evidence="3" key="2">
    <citation type="submission" date="2020-10" db="UniProtKB">
        <authorList>
            <consortium name="WormBaseParasite"/>
        </authorList>
    </citation>
    <scope>IDENTIFICATION</scope>
</reference>
<feature type="transmembrane region" description="Helical" evidence="1">
    <location>
        <begin position="57"/>
        <end position="76"/>
    </location>
</feature>
<organism evidence="2 3">
    <name type="scientific">Panagrellus redivivus</name>
    <name type="common">Microworm</name>
    <dbReference type="NCBI Taxonomy" id="6233"/>
    <lineage>
        <taxon>Eukaryota</taxon>
        <taxon>Metazoa</taxon>
        <taxon>Ecdysozoa</taxon>
        <taxon>Nematoda</taxon>
        <taxon>Chromadorea</taxon>
        <taxon>Rhabditida</taxon>
        <taxon>Tylenchina</taxon>
        <taxon>Panagrolaimomorpha</taxon>
        <taxon>Panagrolaimoidea</taxon>
        <taxon>Panagrolaimidae</taxon>
        <taxon>Panagrellus</taxon>
    </lineage>
</organism>
<evidence type="ECO:0000256" key="1">
    <source>
        <dbReference type="SAM" id="Phobius"/>
    </source>
</evidence>
<evidence type="ECO:0000313" key="2">
    <source>
        <dbReference type="Proteomes" id="UP000492821"/>
    </source>
</evidence>
<keyword evidence="1" id="KW-0472">Membrane</keyword>
<keyword evidence="1" id="KW-0812">Transmembrane</keyword>
<evidence type="ECO:0000313" key="3">
    <source>
        <dbReference type="WBParaSite" id="Pan_g11330.t1"/>
    </source>
</evidence>
<keyword evidence="2" id="KW-1185">Reference proteome</keyword>
<accession>A0A7E4UPR0</accession>
<name>A0A7E4UPR0_PANRE</name>
<feature type="transmembrane region" description="Helical" evidence="1">
    <location>
        <begin position="130"/>
        <end position="150"/>
    </location>
</feature>
<dbReference type="WBParaSite" id="Pan_g11330.t1">
    <property type="protein sequence ID" value="Pan_g11330.t1"/>
    <property type="gene ID" value="Pan_g11330"/>
</dbReference>
<dbReference type="AlphaFoldDB" id="A0A7E4UPR0"/>
<reference evidence="2" key="1">
    <citation type="journal article" date="2013" name="Genetics">
        <title>The draft genome and transcriptome of Panagrellus redivivus are shaped by the harsh demands of a free-living lifestyle.</title>
        <authorList>
            <person name="Srinivasan J."/>
            <person name="Dillman A.R."/>
            <person name="Macchietto M.G."/>
            <person name="Heikkinen L."/>
            <person name="Lakso M."/>
            <person name="Fracchia K.M."/>
            <person name="Antoshechkin I."/>
            <person name="Mortazavi A."/>
            <person name="Wong G."/>
            <person name="Sternberg P.W."/>
        </authorList>
    </citation>
    <scope>NUCLEOTIDE SEQUENCE [LARGE SCALE GENOMIC DNA]</scope>
    <source>
        <strain evidence="2">MT8872</strain>
    </source>
</reference>
<sequence length="240" mass="27362">MRDYWKTLLEDDIYYDEANPKYRCLFNLYHVARVTRIFTLLHTLILLAFVISYFPYSFVGLPVIITLISVTVFSLVNEHSLTLIPFYAYLTVLSICNALIIAALVVYGFINYRQTVTLLGYPNLHSLPVGILLILSAKLTFLVLLVIFAWQAHVVAKCRQYFDDKLDFSNYVRLAVPESFTDTKITDVKMLVKPIGPLVPEYVLFSLSDDNAEVKIKLTERLSNESSSSSESSSNDHAIR</sequence>
<feature type="transmembrane region" description="Helical" evidence="1">
    <location>
        <begin position="31"/>
        <end position="51"/>
    </location>
</feature>
<dbReference type="Proteomes" id="UP000492821">
    <property type="component" value="Unassembled WGS sequence"/>
</dbReference>
<feature type="transmembrane region" description="Helical" evidence="1">
    <location>
        <begin position="88"/>
        <end position="110"/>
    </location>
</feature>
<keyword evidence="1" id="KW-1133">Transmembrane helix</keyword>
<protein>
    <submittedName>
        <fullName evidence="3">Uncharacterized protein</fullName>
    </submittedName>
</protein>
<proteinExistence type="predicted"/>